<sequence>MAHRALAGREDSMALHHIYLRFISSREGGGRTRTRIEDIFSDGTTTPKAQQGHQGPLSKARAREYQIKSFLTAYTNSSSYWVLLNYCDDFLRNVGEEPDGW</sequence>
<evidence type="ECO:0000313" key="1">
    <source>
        <dbReference type="EMBL" id="JAD18078.1"/>
    </source>
</evidence>
<dbReference type="EMBL" id="GBRH01279817">
    <property type="protein sequence ID" value="JAD18078.1"/>
    <property type="molecule type" value="Transcribed_RNA"/>
</dbReference>
<organism evidence="1">
    <name type="scientific">Arundo donax</name>
    <name type="common">Giant reed</name>
    <name type="synonym">Donax arundinaceus</name>
    <dbReference type="NCBI Taxonomy" id="35708"/>
    <lineage>
        <taxon>Eukaryota</taxon>
        <taxon>Viridiplantae</taxon>
        <taxon>Streptophyta</taxon>
        <taxon>Embryophyta</taxon>
        <taxon>Tracheophyta</taxon>
        <taxon>Spermatophyta</taxon>
        <taxon>Magnoliopsida</taxon>
        <taxon>Liliopsida</taxon>
        <taxon>Poales</taxon>
        <taxon>Poaceae</taxon>
        <taxon>PACMAD clade</taxon>
        <taxon>Arundinoideae</taxon>
        <taxon>Arundineae</taxon>
        <taxon>Arundo</taxon>
    </lineage>
</organism>
<proteinExistence type="predicted"/>
<reference evidence="1" key="1">
    <citation type="submission" date="2014-09" db="EMBL/GenBank/DDBJ databases">
        <authorList>
            <person name="Magalhaes I.L.F."/>
            <person name="Oliveira U."/>
            <person name="Santos F.R."/>
            <person name="Vidigal T.H.D.A."/>
            <person name="Brescovit A.D."/>
            <person name="Santos A.J."/>
        </authorList>
    </citation>
    <scope>NUCLEOTIDE SEQUENCE</scope>
    <source>
        <tissue evidence="1">Shoot tissue taken approximately 20 cm above the soil surface</tissue>
    </source>
</reference>
<dbReference type="AlphaFoldDB" id="A0A0A8XZA2"/>
<protein>
    <submittedName>
        <fullName evidence="1">Uncharacterized protein</fullName>
    </submittedName>
</protein>
<accession>A0A0A8XZA2</accession>
<name>A0A0A8XZA2_ARUDO</name>
<reference evidence="1" key="2">
    <citation type="journal article" date="2015" name="Data Brief">
        <title>Shoot transcriptome of the giant reed, Arundo donax.</title>
        <authorList>
            <person name="Barrero R.A."/>
            <person name="Guerrero F.D."/>
            <person name="Moolhuijzen P."/>
            <person name="Goolsby J.A."/>
            <person name="Tidwell J."/>
            <person name="Bellgard S.E."/>
            <person name="Bellgard M.I."/>
        </authorList>
    </citation>
    <scope>NUCLEOTIDE SEQUENCE</scope>
    <source>
        <tissue evidence="1">Shoot tissue taken approximately 20 cm above the soil surface</tissue>
    </source>
</reference>